<dbReference type="InterPro" id="IPR014710">
    <property type="entry name" value="RmlC-like_jellyroll"/>
</dbReference>
<gene>
    <name evidence="2" type="ORF">JJ842_07845</name>
</gene>
<accession>A0A9D9G2E9</accession>
<name>A0A9D9G2E9_PROMR</name>
<protein>
    <submittedName>
        <fullName evidence="2">Cupin domain-containing protein</fullName>
    </submittedName>
</protein>
<reference evidence="2" key="1">
    <citation type="journal article" date="2021" name="Front. Mar. Sci.">
        <title>Genomes of Diverse Isolates of Prochlorococcus High-Light-Adapted Clade II in the Western Pacific Ocean.</title>
        <authorList>
            <person name="Yan W."/>
            <person name="Feng X."/>
            <person name="Zhang W."/>
            <person name="Nawaz M.Z."/>
            <person name="Luo T."/>
            <person name="Zhang R."/>
            <person name="Jiao N."/>
        </authorList>
    </citation>
    <scope>NUCLEOTIDE SEQUENCE</scope>
    <source>
        <strain evidence="2">CUG1433</strain>
    </source>
</reference>
<feature type="domain" description="Cupin type-2" evidence="1">
    <location>
        <begin position="63"/>
        <end position="123"/>
    </location>
</feature>
<evidence type="ECO:0000259" key="1">
    <source>
        <dbReference type="Pfam" id="PF07883"/>
    </source>
</evidence>
<sequence length="142" mass="16161">MSISDSDVKNVLKDDGLDEDKLSIFHKYENESVSLKKLRKIHGLGSWAVRIAYNSRFGGVVIQQQPGEGNRKHYHPDADENWVIMEGEWEWWIEGIGTTKVKKGDIVVVPKGTWHLIKCTGNQVGVRYAITAPDVNHIYEDE</sequence>
<organism evidence="2 3">
    <name type="scientific">Prochlorococcus marinus CUG1433</name>
    <dbReference type="NCBI Taxonomy" id="2774506"/>
    <lineage>
        <taxon>Bacteria</taxon>
        <taxon>Bacillati</taxon>
        <taxon>Cyanobacteriota</taxon>
        <taxon>Cyanophyceae</taxon>
        <taxon>Synechococcales</taxon>
        <taxon>Prochlorococcaceae</taxon>
        <taxon>Prochlorococcus</taxon>
    </lineage>
</organism>
<dbReference type="InterPro" id="IPR052538">
    <property type="entry name" value="Flavonoid_dioxygenase-like"/>
</dbReference>
<proteinExistence type="predicted"/>
<evidence type="ECO:0000313" key="2">
    <source>
        <dbReference type="EMBL" id="MBO6971822.1"/>
    </source>
</evidence>
<evidence type="ECO:0000313" key="3">
    <source>
        <dbReference type="Proteomes" id="UP000668060"/>
    </source>
</evidence>
<dbReference type="InterPro" id="IPR011051">
    <property type="entry name" value="RmlC_Cupin_sf"/>
</dbReference>
<dbReference type="PANTHER" id="PTHR43346">
    <property type="entry name" value="LIGAND BINDING DOMAIN PROTEIN, PUTATIVE (AFU_ORTHOLOGUE AFUA_6G14370)-RELATED"/>
    <property type="match status" value="1"/>
</dbReference>
<dbReference type="Pfam" id="PF07883">
    <property type="entry name" value="Cupin_2"/>
    <property type="match status" value="1"/>
</dbReference>
<dbReference type="PANTHER" id="PTHR43346:SF1">
    <property type="entry name" value="QUERCETIN 2,3-DIOXYGENASE-RELATED"/>
    <property type="match status" value="1"/>
</dbReference>
<dbReference type="Gene3D" id="2.60.120.10">
    <property type="entry name" value="Jelly Rolls"/>
    <property type="match status" value="1"/>
</dbReference>
<dbReference type="InterPro" id="IPR013096">
    <property type="entry name" value="Cupin_2"/>
</dbReference>
<comment type="caution">
    <text evidence="2">The sequence shown here is derived from an EMBL/GenBank/DDBJ whole genome shotgun (WGS) entry which is preliminary data.</text>
</comment>
<dbReference type="EMBL" id="JAEPLN010000001">
    <property type="protein sequence ID" value="MBO6971822.1"/>
    <property type="molecule type" value="Genomic_DNA"/>
</dbReference>
<dbReference type="Proteomes" id="UP000668060">
    <property type="component" value="Unassembled WGS sequence"/>
</dbReference>
<dbReference type="AlphaFoldDB" id="A0A9D9G2E9"/>
<dbReference type="SUPFAM" id="SSF51182">
    <property type="entry name" value="RmlC-like cupins"/>
    <property type="match status" value="1"/>
</dbReference>